<evidence type="ECO:0000256" key="6">
    <source>
        <dbReference type="SAM" id="Coils"/>
    </source>
</evidence>
<reference evidence="8" key="1">
    <citation type="journal article" date="2023" name="Int. J. Syst. Evol. Microbiol.">
        <title>Collibacillus ludicampi gen. nov., sp. nov., a new soil bacterium of the family Alicyclobacillaceae.</title>
        <authorList>
            <person name="Jojima T."/>
            <person name="Ioku Y."/>
            <person name="Fukuta Y."/>
            <person name="Shirasaka N."/>
            <person name="Matsumura Y."/>
            <person name="Mori M."/>
        </authorList>
    </citation>
    <scope>NUCLEOTIDE SEQUENCE</scope>
    <source>
        <strain evidence="8">TP075</strain>
    </source>
</reference>
<organism evidence="8 9">
    <name type="scientific">Collibacillus ludicampi</name>
    <dbReference type="NCBI Taxonomy" id="2771369"/>
    <lineage>
        <taxon>Bacteria</taxon>
        <taxon>Bacillati</taxon>
        <taxon>Bacillota</taxon>
        <taxon>Bacilli</taxon>
        <taxon>Bacillales</taxon>
        <taxon>Alicyclobacillaceae</taxon>
        <taxon>Collibacillus</taxon>
    </lineage>
</organism>
<comment type="similarity">
    <text evidence="1 5">Belongs to the MreC family.</text>
</comment>
<dbReference type="PIRSF" id="PIRSF038471">
    <property type="entry name" value="MreC"/>
    <property type="match status" value="1"/>
</dbReference>
<dbReference type="Pfam" id="PF04085">
    <property type="entry name" value="MreC"/>
    <property type="match status" value="1"/>
</dbReference>
<dbReference type="PANTHER" id="PTHR34138">
    <property type="entry name" value="CELL SHAPE-DETERMINING PROTEIN MREC"/>
    <property type="match status" value="1"/>
</dbReference>
<evidence type="ECO:0000259" key="7">
    <source>
        <dbReference type="Pfam" id="PF04085"/>
    </source>
</evidence>
<dbReference type="Gene3D" id="2.40.10.340">
    <property type="entry name" value="Rod shape-determining protein MreC, domain 1"/>
    <property type="match status" value="1"/>
</dbReference>
<dbReference type="InterPro" id="IPR042177">
    <property type="entry name" value="Cell/Rod_1"/>
</dbReference>
<dbReference type="EMBL" id="BOQE01000001">
    <property type="protein sequence ID" value="GIM44603.1"/>
    <property type="molecule type" value="Genomic_DNA"/>
</dbReference>
<keyword evidence="9" id="KW-1185">Reference proteome</keyword>
<sequence length="283" mass="31225">MSRLFNTKRLLVLLVSLILLTMLVSVTIKERESATWPEQFLVDTFSWIQNLINKPALKTAGLFEDIRKLKDVYQENEQLKESLAKYQGLQVKVNELEAENARLREALSFKEKADSYRTWVANVTGHSPNEWNSTITIDKGQKDGIQKNMAVVTTEGGLIGRVIEVESFSSKVLLSTDTEKVGISALVQNGNNRAFGIVTGGSTPGTVEMSLIDRDANIQKGQKVVTSGLSDMFPKGLLIGEVTDVSFDETGLTKIAKIKPAADINHLEEVMVVERVDAPESGK</sequence>
<comment type="caution">
    <text evidence="8">The sequence shown here is derived from an EMBL/GenBank/DDBJ whole genome shotgun (WGS) entry which is preliminary data.</text>
</comment>
<dbReference type="InterPro" id="IPR007221">
    <property type="entry name" value="MreC"/>
</dbReference>
<dbReference type="PANTHER" id="PTHR34138:SF1">
    <property type="entry name" value="CELL SHAPE-DETERMINING PROTEIN MREC"/>
    <property type="match status" value="1"/>
</dbReference>
<dbReference type="Gene3D" id="2.40.10.350">
    <property type="entry name" value="Rod shape-determining protein MreC, domain 2"/>
    <property type="match status" value="1"/>
</dbReference>
<dbReference type="AlphaFoldDB" id="A0AAV4L9Z0"/>
<evidence type="ECO:0000313" key="9">
    <source>
        <dbReference type="Proteomes" id="UP001057291"/>
    </source>
</evidence>
<evidence type="ECO:0000313" key="8">
    <source>
        <dbReference type="EMBL" id="GIM44603.1"/>
    </source>
</evidence>
<evidence type="ECO:0000256" key="5">
    <source>
        <dbReference type="PIRNR" id="PIRNR038471"/>
    </source>
</evidence>
<gene>
    <name evidence="8" type="ORF">DNHGIG_01520</name>
</gene>
<feature type="domain" description="Rod shape-determining protein MreC beta-barrel core" evidence="7">
    <location>
        <begin position="123"/>
        <end position="274"/>
    </location>
</feature>
<name>A0AAV4L9Z0_9BACL</name>
<comment type="function">
    <text evidence="5">Involved in formation and maintenance of cell shape.</text>
</comment>
<keyword evidence="3 5" id="KW-0133">Cell shape</keyword>
<evidence type="ECO:0000256" key="3">
    <source>
        <dbReference type="ARBA" id="ARBA00022960"/>
    </source>
</evidence>
<dbReference type="NCBIfam" id="TIGR00219">
    <property type="entry name" value="mreC"/>
    <property type="match status" value="1"/>
</dbReference>
<accession>A0AAV4L9Z0</accession>
<protein>
    <recommendedName>
        <fullName evidence="2 5">Cell shape-determining protein MreC</fullName>
    </recommendedName>
    <alternativeName>
        <fullName evidence="4 5">Cell shape protein MreC</fullName>
    </alternativeName>
</protein>
<keyword evidence="6" id="KW-0175">Coiled coil</keyword>
<dbReference type="Proteomes" id="UP001057291">
    <property type="component" value="Unassembled WGS sequence"/>
</dbReference>
<evidence type="ECO:0000256" key="1">
    <source>
        <dbReference type="ARBA" id="ARBA00009369"/>
    </source>
</evidence>
<feature type="coiled-coil region" evidence="6">
    <location>
        <begin position="69"/>
        <end position="113"/>
    </location>
</feature>
<dbReference type="GO" id="GO:0005886">
    <property type="term" value="C:plasma membrane"/>
    <property type="evidence" value="ECO:0007669"/>
    <property type="project" value="TreeGrafter"/>
</dbReference>
<evidence type="ECO:0000256" key="4">
    <source>
        <dbReference type="ARBA" id="ARBA00032089"/>
    </source>
</evidence>
<dbReference type="InterPro" id="IPR042175">
    <property type="entry name" value="Cell/Rod_MreC_2"/>
</dbReference>
<dbReference type="GO" id="GO:0008360">
    <property type="term" value="P:regulation of cell shape"/>
    <property type="evidence" value="ECO:0007669"/>
    <property type="project" value="UniProtKB-KW"/>
</dbReference>
<proteinExistence type="inferred from homology"/>
<dbReference type="RefSeq" id="WP_282197874.1">
    <property type="nucleotide sequence ID" value="NZ_BOQE01000001.1"/>
</dbReference>
<dbReference type="InterPro" id="IPR055342">
    <property type="entry name" value="MreC_beta-barrel_core"/>
</dbReference>
<evidence type="ECO:0000256" key="2">
    <source>
        <dbReference type="ARBA" id="ARBA00013855"/>
    </source>
</evidence>